<feature type="compositionally biased region" description="Polar residues" evidence="1">
    <location>
        <begin position="498"/>
        <end position="529"/>
    </location>
</feature>
<evidence type="ECO:0000313" key="5">
    <source>
        <dbReference type="EMBL" id="PMD57771.1"/>
    </source>
</evidence>
<dbReference type="InterPro" id="IPR055525">
    <property type="entry name" value="DUF7099"/>
</dbReference>
<feature type="region of interest" description="Disordered" evidence="1">
    <location>
        <begin position="483"/>
        <end position="589"/>
    </location>
</feature>
<feature type="region of interest" description="Disordered" evidence="1">
    <location>
        <begin position="610"/>
        <end position="648"/>
    </location>
</feature>
<dbReference type="RefSeq" id="XP_024734675.1">
    <property type="nucleotide sequence ID" value="XM_024883370.1"/>
</dbReference>
<evidence type="ECO:0000259" key="3">
    <source>
        <dbReference type="Pfam" id="PF23391"/>
    </source>
</evidence>
<evidence type="ECO:0000313" key="6">
    <source>
        <dbReference type="Proteomes" id="UP000235371"/>
    </source>
</evidence>
<dbReference type="SUPFAM" id="SSF50978">
    <property type="entry name" value="WD40 repeat-like"/>
    <property type="match status" value="1"/>
</dbReference>
<evidence type="ECO:0000259" key="2">
    <source>
        <dbReference type="Pfam" id="PF23388"/>
    </source>
</evidence>
<keyword evidence="6" id="KW-1185">Reference proteome</keyword>
<feature type="compositionally biased region" description="Basic and acidic residues" evidence="1">
    <location>
        <begin position="630"/>
        <end position="639"/>
    </location>
</feature>
<accession>A0A2J6T401</accession>
<dbReference type="Pfam" id="PF23392">
    <property type="entry name" value="DUF7101"/>
    <property type="match status" value="1"/>
</dbReference>
<organism evidence="5 6">
    <name type="scientific">Hyaloscypha bicolor E</name>
    <dbReference type="NCBI Taxonomy" id="1095630"/>
    <lineage>
        <taxon>Eukaryota</taxon>
        <taxon>Fungi</taxon>
        <taxon>Dikarya</taxon>
        <taxon>Ascomycota</taxon>
        <taxon>Pezizomycotina</taxon>
        <taxon>Leotiomycetes</taxon>
        <taxon>Helotiales</taxon>
        <taxon>Hyaloscyphaceae</taxon>
        <taxon>Hyaloscypha</taxon>
        <taxon>Hyaloscypha bicolor</taxon>
    </lineage>
</organism>
<name>A0A2J6T401_9HELO</name>
<dbReference type="Pfam" id="PF23388">
    <property type="entry name" value="DUF7099"/>
    <property type="match status" value="1"/>
</dbReference>
<reference evidence="5 6" key="1">
    <citation type="submission" date="2016-04" db="EMBL/GenBank/DDBJ databases">
        <title>A degradative enzymes factory behind the ericoid mycorrhizal symbiosis.</title>
        <authorList>
            <consortium name="DOE Joint Genome Institute"/>
            <person name="Martino E."/>
            <person name="Morin E."/>
            <person name="Grelet G."/>
            <person name="Kuo A."/>
            <person name="Kohler A."/>
            <person name="Daghino S."/>
            <person name="Barry K."/>
            <person name="Choi C."/>
            <person name="Cichocki N."/>
            <person name="Clum A."/>
            <person name="Copeland A."/>
            <person name="Hainaut M."/>
            <person name="Haridas S."/>
            <person name="Labutti K."/>
            <person name="Lindquist E."/>
            <person name="Lipzen A."/>
            <person name="Khouja H.-R."/>
            <person name="Murat C."/>
            <person name="Ohm R."/>
            <person name="Olson A."/>
            <person name="Spatafora J."/>
            <person name="Veneault-Fourrey C."/>
            <person name="Henrissat B."/>
            <person name="Grigoriev I."/>
            <person name="Martin F."/>
            <person name="Perotto S."/>
        </authorList>
    </citation>
    <scope>NUCLEOTIDE SEQUENCE [LARGE SCALE GENOMIC DNA]</scope>
    <source>
        <strain evidence="5 6">E</strain>
    </source>
</reference>
<feature type="domain" description="DUF7101" evidence="4">
    <location>
        <begin position="347"/>
        <end position="441"/>
    </location>
</feature>
<dbReference type="EMBL" id="KZ613843">
    <property type="protein sequence ID" value="PMD57771.1"/>
    <property type="molecule type" value="Genomic_DNA"/>
</dbReference>
<feature type="domain" description="DUF7100" evidence="3">
    <location>
        <begin position="6"/>
        <end position="335"/>
    </location>
</feature>
<dbReference type="AlphaFoldDB" id="A0A2J6T401"/>
<dbReference type="InParanoid" id="A0A2J6T401"/>
<evidence type="ECO:0000259" key="4">
    <source>
        <dbReference type="Pfam" id="PF23392"/>
    </source>
</evidence>
<dbReference type="Pfam" id="PF23391">
    <property type="entry name" value="DUF7100"/>
    <property type="match status" value="1"/>
</dbReference>
<dbReference type="InterPro" id="IPR036322">
    <property type="entry name" value="WD40_repeat_dom_sf"/>
</dbReference>
<sequence length="1073" mass="119740">MATPASSSLFSRLTTAFRLLSLRSDIDNIILELLGQFSLEKIYAEGDKETYQNLVITLLAQLNTILNVQRLTLPSENLQVGWYLGFLASWEVTLRAVEFVLQVVVEGRESLWETRLLREKYLAELLLNALRFLTLHPKVPSSRAKERRDRFARIHRQLEQIFDSYPGQESFLLLVCREITDSLRTEPNGLALPPRLRVELPNLASELYPLAECLSSQYVAALVPQDGPPANWLVQFLALRDISQFVVGASVQYVMKRETRDVRLQSSSARTRNAVLHALENLRMPGHLSKFDLVATFSDTFRIILPDTLNLGRRSSSDCDEFEIDAIDLLCTKLSDRQVLNRVSDHELSRSISEVTRNIALLDDPSGQFRSARPRLWVLNCQKGHIVGETQLKAAENMNFPADREGTKVVPLPPHAKCIHCGGAATIAREVSLARHAWEHLKPLESNADTINVERHLPTQFQLSPPRMDTGMPFHVGYGNILSGEGSRIQDPEHPYSPTANRSVFPGSISSDRANLLPQSLVSPQTPHSPKSRLKSDTPYAEHAPSEDLTSSDGLGCTDPLKTSEVPRWPSSGAVETPISPNFSRGSQSRLQSISNVSFEPEALMKSRTVPLVAPPEKGKSRWRSKLTGSRREVPKPATRDSSSLSSTTLESQRLEEFSLKSLASSSKVSSRGKSGKSINVYISQNSTYALFWTQAAINIWDIGNSSPLLGRAISTESNCVLAAVTRVHLAYIIGTRDQKLTLRIVNLIQTTVPAIEYRMPSSPWCISMTICPKENQVVVGFDNSIVRFFKTTNSEEPREDRLHSRFHKDCKNCPAVDTVSFSHDGLVLLASTRTRGTIQIYSWRFPFIDFQELAPCRYRVPLHESEDNGTSSAIFRSGMGNEEDLICVTTWTQSGIPVLIQPHDGHRTEIRTEASTHQGKLGSRIQYAAFSPTGRELAMVNDKGYLYIISNLNSNPLEVKRIATSKELTTKSDWFAMEFMSFPGEEAIVLAWADSSKGLGYVKKIPVKYSSEGLDFPMSPLTPAASRSTQRYELPSEGREIQKQPVELTVTEVPAVPAPLNIIKSYSKENDS</sequence>
<evidence type="ECO:0008006" key="7">
    <source>
        <dbReference type="Google" id="ProtNLM"/>
    </source>
</evidence>
<protein>
    <recommendedName>
        <fullName evidence="7">WD40 repeat-like protein</fullName>
    </recommendedName>
</protein>
<dbReference type="Proteomes" id="UP000235371">
    <property type="component" value="Unassembled WGS sequence"/>
</dbReference>
<dbReference type="GeneID" id="36591447"/>
<dbReference type="InterPro" id="IPR015943">
    <property type="entry name" value="WD40/YVTN_repeat-like_dom_sf"/>
</dbReference>
<feature type="compositionally biased region" description="Polar residues" evidence="1">
    <location>
        <begin position="579"/>
        <end position="589"/>
    </location>
</feature>
<gene>
    <name evidence="5" type="ORF">K444DRAFT_631515</name>
</gene>
<dbReference type="STRING" id="1095630.A0A2J6T401"/>
<proteinExistence type="predicted"/>
<dbReference type="InterPro" id="IPR055527">
    <property type="entry name" value="DUF7101"/>
</dbReference>
<dbReference type="InterPro" id="IPR055526">
    <property type="entry name" value="DUF7100"/>
</dbReference>
<evidence type="ECO:0000256" key="1">
    <source>
        <dbReference type="SAM" id="MobiDB-lite"/>
    </source>
</evidence>
<dbReference type="Gene3D" id="2.130.10.10">
    <property type="entry name" value="YVTN repeat-like/Quinoprotein amine dehydrogenase"/>
    <property type="match status" value="1"/>
</dbReference>
<feature type="domain" description="DUF7099" evidence="2">
    <location>
        <begin position="644"/>
        <end position="1007"/>
    </location>
</feature>
<dbReference type="OrthoDB" id="5321461at2759"/>